<gene>
    <name evidence="4" type="ORF">H8S00_04520</name>
</gene>
<dbReference type="PANTHER" id="PTHR39160">
    <property type="entry name" value="CELL WALL-BINDING PROTEIN YOCH"/>
    <property type="match status" value="1"/>
</dbReference>
<organism evidence="4 5">
    <name type="scientific">Eubacterium segne</name>
    <dbReference type="NCBI Taxonomy" id="2763045"/>
    <lineage>
        <taxon>Bacteria</taxon>
        <taxon>Bacillati</taxon>
        <taxon>Bacillota</taxon>
        <taxon>Clostridia</taxon>
        <taxon>Eubacteriales</taxon>
        <taxon>Eubacteriaceae</taxon>
        <taxon>Eubacterium</taxon>
    </lineage>
</organism>
<evidence type="ECO:0000259" key="3">
    <source>
        <dbReference type="Pfam" id="PF06725"/>
    </source>
</evidence>
<dbReference type="PANTHER" id="PTHR39160:SF4">
    <property type="entry name" value="RESUSCITATION-PROMOTING FACTOR RPFB"/>
    <property type="match status" value="1"/>
</dbReference>
<keyword evidence="1" id="KW-0732">Signal</keyword>
<dbReference type="InterPro" id="IPR059180">
    <property type="entry name" value="3D_YorM"/>
</dbReference>
<dbReference type="PROSITE" id="PS51257">
    <property type="entry name" value="PROKAR_LIPOPROTEIN"/>
    <property type="match status" value="1"/>
</dbReference>
<evidence type="ECO:0000313" key="4">
    <source>
        <dbReference type="EMBL" id="MBC5667248.1"/>
    </source>
</evidence>
<dbReference type="RefSeq" id="WP_186840046.1">
    <property type="nucleotide sequence ID" value="NZ_JACOOZ010000003.1"/>
</dbReference>
<reference evidence="4 5" key="1">
    <citation type="submission" date="2020-08" db="EMBL/GenBank/DDBJ databases">
        <title>Genome public.</title>
        <authorList>
            <person name="Liu C."/>
            <person name="Sun Q."/>
        </authorList>
    </citation>
    <scope>NUCLEOTIDE SEQUENCE [LARGE SCALE GENOMIC DNA]</scope>
    <source>
        <strain evidence="4 5">BX4</strain>
    </source>
</reference>
<dbReference type="EMBL" id="JACOOZ010000003">
    <property type="protein sequence ID" value="MBC5667248.1"/>
    <property type="molecule type" value="Genomic_DNA"/>
</dbReference>
<dbReference type="Pfam" id="PF06725">
    <property type="entry name" value="3D"/>
    <property type="match status" value="1"/>
</dbReference>
<name>A0ABR7F0Y5_9FIRM</name>
<dbReference type="InterPro" id="IPR010611">
    <property type="entry name" value="3D_dom"/>
</dbReference>
<sequence>MNKTKLITGIVLFAMTLVITVSSCFYGNEINNDVKLTEDKVKALQSVNADIITKSVNQVSKLSTNVLNTNTAATNNLLADTSEEPIVIESNDSIKITKKKSKSSKSKKKKKKKSKKTAKNKRKKKKSKYIKVGTFKVTGYCSCARCCGKSTGITASGTVATAGRTIAADTSQFSFGSKVVINGHTYTVEDRGGAIRGNRIDIFFSSHSKALDWGVRYCDVYVKR</sequence>
<dbReference type="SUPFAM" id="SSF50685">
    <property type="entry name" value="Barwin-like endoglucanases"/>
    <property type="match status" value="1"/>
</dbReference>
<proteinExistence type="predicted"/>
<evidence type="ECO:0000256" key="2">
    <source>
        <dbReference type="SAM" id="MobiDB-lite"/>
    </source>
</evidence>
<protein>
    <submittedName>
        <fullName evidence="4">3D domain-containing protein</fullName>
    </submittedName>
</protein>
<feature type="domain" description="3D" evidence="3">
    <location>
        <begin position="164"/>
        <end position="222"/>
    </location>
</feature>
<accession>A0ABR7F0Y5</accession>
<comment type="caution">
    <text evidence="4">The sequence shown here is derived from an EMBL/GenBank/DDBJ whole genome shotgun (WGS) entry which is preliminary data.</text>
</comment>
<dbReference type="InterPro" id="IPR036908">
    <property type="entry name" value="RlpA-like_sf"/>
</dbReference>
<dbReference type="Proteomes" id="UP000597877">
    <property type="component" value="Unassembled WGS sequence"/>
</dbReference>
<evidence type="ECO:0000313" key="5">
    <source>
        <dbReference type="Proteomes" id="UP000597877"/>
    </source>
</evidence>
<dbReference type="CDD" id="cd14667">
    <property type="entry name" value="3D_containing_proteins"/>
    <property type="match status" value="1"/>
</dbReference>
<dbReference type="Gene3D" id="2.40.40.10">
    <property type="entry name" value="RlpA-like domain"/>
    <property type="match status" value="1"/>
</dbReference>
<keyword evidence="5" id="KW-1185">Reference proteome</keyword>
<feature type="region of interest" description="Disordered" evidence="2">
    <location>
        <begin position="97"/>
        <end position="127"/>
    </location>
</feature>
<dbReference type="InterPro" id="IPR051933">
    <property type="entry name" value="Resuscitation_pf_RpfB"/>
</dbReference>
<evidence type="ECO:0000256" key="1">
    <source>
        <dbReference type="ARBA" id="ARBA00022729"/>
    </source>
</evidence>